<evidence type="ECO:0000256" key="6">
    <source>
        <dbReference type="ARBA" id="ARBA00022989"/>
    </source>
</evidence>
<dbReference type="Pfam" id="PF00005">
    <property type="entry name" value="ABC_tran"/>
    <property type="match status" value="1"/>
</dbReference>
<dbReference type="InterPro" id="IPR027417">
    <property type="entry name" value="P-loop_NTPase"/>
</dbReference>
<keyword evidence="2" id="KW-0813">Transport</keyword>
<feature type="transmembrane region" description="Helical" evidence="8">
    <location>
        <begin position="176"/>
        <end position="194"/>
    </location>
</feature>
<comment type="caution">
    <text evidence="11">The sequence shown here is derived from an EMBL/GenBank/DDBJ whole genome shotgun (WGS) entry which is preliminary data.</text>
</comment>
<evidence type="ECO:0000256" key="7">
    <source>
        <dbReference type="ARBA" id="ARBA00023136"/>
    </source>
</evidence>
<dbReference type="Gene3D" id="3.40.50.300">
    <property type="entry name" value="P-loop containing nucleotide triphosphate hydrolases"/>
    <property type="match status" value="1"/>
</dbReference>
<dbReference type="Proteomes" id="UP000824002">
    <property type="component" value="Unassembled WGS sequence"/>
</dbReference>
<organism evidence="11 12">
    <name type="scientific">Candidatus Merdivicinus excrementipullorum</name>
    <dbReference type="NCBI Taxonomy" id="2840867"/>
    <lineage>
        <taxon>Bacteria</taxon>
        <taxon>Bacillati</taxon>
        <taxon>Bacillota</taxon>
        <taxon>Clostridia</taxon>
        <taxon>Eubacteriales</taxon>
        <taxon>Oscillospiraceae</taxon>
        <taxon>Oscillospiraceae incertae sedis</taxon>
        <taxon>Candidatus Merdivicinus</taxon>
    </lineage>
</organism>
<dbReference type="InterPro" id="IPR011527">
    <property type="entry name" value="ABC1_TM_dom"/>
</dbReference>
<evidence type="ECO:0000259" key="9">
    <source>
        <dbReference type="PROSITE" id="PS50893"/>
    </source>
</evidence>
<feature type="transmembrane region" description="Helical" evidence="8">
    <location>
        <begin position="35"/>
        <end position="53"/>
    </location>
</feature>
<dbReference type="EMBL" id="DVJP01000054">
    <property type="protein sequence ID" value="HIS76826.1"/>
    <property type="molecule type" value="Genomic_DNA"/>
</dbReference>
<feature type="domain" description="ABC transporter" evidence="9">
    <location>
        <begin position="352"/>
        <end position="586"/>
    </location>
</feature>
<dbReference type="AlphaFoldDB" id="A0A9D1FN17"/>
<dbReference type="CDD" id="cd18545">
    <property type="entry name" value="ABC_6TM_YknV_like"/>
    <property type="match status" value="1"/>
</dbReference>
<dbReference type="SUPFAM" id="SSF90123">
    <property type="entry name" value="ABC transporter transmembrane region"/>
    <property type="match status" value="1"/>
</dbReference>
<dbReference type="PROSITE" id="PS50929">
    <property type="entry name" value="ABC_TM1F"/>
    <property type="match status" value="1"/>
</dbReference>
<feature type="transmembrane region" description="Helical" evidence="8">
    <location>
        <begin position="152"/>
        <end position="170"/>
    </location>
</feature>
<protein>
    <submittedName>
        <fullName evidence="11">ABC transporter ATP-binding protein</fullName>
    </submittedName>
</protein>
<dbReference type="Gene3D" id="1.20.1560.10">
    <property type="entry name" value="ABC transporter type 1, transmembrane domain"/>
    <property type="match status" value="1"/>
</dbReference>
<evidence type="ECO:0000256" key="1">
    <source>
        <dbReference type="ARBA" id="ARBA00004651"/>
    </source>
</evidence>
<dbReference type="GO" id="GO:0016887">
    <property type="term" value="F:ATP hydrolysis activity"/>
    <property type="evidence" value="ECO:0007669"/>
    <property type="project" value="InterPro"/>
</dbReference>
<evidence type="ECO:0000256" key="5">
    <source>
        <dbReference type="ARBA" id="ARBA00022840"/>
    </source>
</evidence>
<dbReference type="PROSITE" id="PS00211">
    <property type="entry name" value="ABC_TRANSPORTER_1"/>
    <property type="match status" value="1"/>
</dbReference>
<dbReference type="InterPro" id="IPR003593">
    <property type="entry name" value="AAA+_ATPase"/>
</dbReference>
<dbReference type="GO" id="GO:0015421">
    <property type="term" value="F:ABC-type oligopeptide transporter activity"/>
    <property type="evidence" value="ECO:0007669"/>
    <property type="project" value="TreeGrafter"/>
</dbReference>
<dbReference type="InterPro" id="IPR017871">
    <property type="entry name" value="ABC_transporter-like_CS"/>
</dbReference>
<keyword evidence="6 8" id="KW-1133">Transmembrane helix</keyword>
<evidence type="ECO:0000256" key="4">
    <source>
        <dbReference type="ARBA" id="ARBA00022741"/>
    </source>
</evidence>
<dbReference type="PROSITE" id="PS50893">
    <property type="entry name" value="ABC_TRANSPORTER_2"/>
    <property type="match status" value="1"/>
</dbReference>
<keyword evidence="3 8" id="KW-0812">Transmembrane</keyword>
<evidence type="ECO:0000313" key="12">
    <source>
        <dbReference type="Proteomes" id="UP000824002"/>
    </source>
</evidence>
<dbReference type="InterPro" id="IPR036640">
    <property type="entry name" value="ABC1_TM_sf"/>
</dbReference>
<evidence type="ECO:0000259" key="10">
    <source>
        <dbReference type="PROSITE" id="PS50929"/>
    </source>
</evidence>
<dbReference type="Pfam" id="PF00664">
    <property type="entry name" value="ABC_membrane"/>
    <property type="match status" value="1"/>
</dbReference>
<evidence type="ECO:0000256" key="8">
    <source>
        <dbReference type="SAM" id="Phobius"/>
    </source>
</evidence>
<dbReference type="SMART" id="SM00382">
    <property type="entry name" value="AAA"/>
    <property type="match status" value="1"/>
</dbReference>
<comment type="subcellular location">
    <subcellularLocation>
        <location evidence="1">Cell membrane</location>
        <topology evidence="1">Multi-pass membrane protein</topology>
    </subcellularLocation>
</comment>
<dbReference type="InterPro" id="IPR003439">
    <property type="entry name" value="ABC_transporter-like_ATP-bd"/>
</dbReference>
<keyword evidence="5 11" id="KW-0067">ATP-binding</keyword>
<dbReference type="PANTHER" id="PTHR43394">
    <property type="entry name" value="ATP-DEPENDENT PERMEASE MDL1, MITOCHONDRIAL"/>
    <property type="match status" value="1"/>
</dbReference>
<dbReference type="SUPFAM" id="SSF52540">
    <property type="entry name" value="P-loop containing nucleoside triphosphate hydrolases"/>
    <property type="match status" value="1"/>
</dbReference>
<evidence type="ECO:0000313" key="11">
    <source>
        <dbReference type="EMBL" id="HIS76826.1"/>
    </source>
</evidence>
<keyword evidence="4" id="KW-0547">Nucleotide-binding</keyword>
<evidence type="ECO:0000256" key="2">
    <source>
        <dbReference type="ARBA" id="ARBA00022448"/>
    </source>
</evidence>
<sequence>MATRNKYDVDETLESPFNIKHFKRAAVYAKKHSKLMIAALAASMVSALAAQVYPLILKYAFDVTIPNKSYSQLILLTVLLILTILLSVAMITIRAKIMARVGQGIIYDMRKDLFDHLQELPFSFYDSRPHGKILTRVIHYVNNVSDMLSNGVINFVLEIFNLIVIAIFMFAVDVKLSLVVAAGIPVFVTVIMIIKPAQRRVWQQVSNKGSNMNAYLQESLDGAKITQLFTREEQNAGIFDRLNMDYFRLWNKAQRISNCVWVTVDNVSTWVVSAMYIVGILVMRPMASFGTIVAVSNYAWRFWQPLLNLSNLYNTFVNGIAYLERIFEMIDEPVDIKDAPDAYELPKIEGRVTFEDVTFAYEPPRNILEHVSFDVKPGESIALVGPTGAGKSTIVNLISRFYDLTGGRVLVDGHDISKVTLHSLRSQMGIMLQDSFIFSGTLLDNIKYARQDATDEEVRQACRTVCADEFIQEMEKGYMTEVNERGSRLSQGQRQLISFARTLLADPKILILDEATSSIDAKTEKMVQTALNELLKGRTSFIIAHRLSTIKNCDKIMYISNKGISECGSHEELLAKKGDYYKLYTAQRTGQAETQESITN</sequence>
<dbReference type="FunFam" id="3.40.50.300:FF:000287">
    <property type="entry name" value="Multidrug ABC transporter ATP-binding protein"/>
    <property type="match status" value="1"/>
</dbReference>
<name>A0A9D1FN17_9FIRM</name>
<feature type="domain" description="ABC transmembrane type-1" evidence="10">
    <location>
        <begin position="37"/>
        <end position="318"/>
    </location>
</feature>
<evidence type="ECO:0000256" key="3">
    <source>
        <dbReference type="ARBA" id="ARBA00022692"/>
    </source>
</evidence>
<feature type="transmembrane region" description="Helical" evidence="8">
    <location>
        <begin position="73"/>
        <end position="93"/>
    </location>
</feature>
<dbReference type="PANTHER" id="PTHR43394:SF1">
    <property type="entry name" value="ATP-BINDING CASSETTE SUB-FAMILY B MEMBER 10, MITOCHONDRIAL"/>
    <property type="match status" value="1"/>
</dbReference>
<keyword evidence="7 8" id="KW-0472">Membrane</keyword>
<dbReference type="GO" id="GO:0005524">
    <property type="term" value="F:ATP binding"/>
    <property type="evidence" value="ECO:0007669"/>
    <property type="project" value="UniProtKB-KW"/>
</dbReference>
<reference evidence="11" key="1">
    <citation type="submission" date="2020-10" db="EMBL/GenBank/DDBJ databases">
        <authorList>
            <person name="Gilroy R."/>
        </authorList>
    </citation>
    <scope>NUCLEOTIDE SEQUENCE</scope>
    <source>
        <strain evidence="11">CHK199-13235</strain>
    </source>
</reference>
<dbReference type="InterPro" id="IPR039421">
    <property type="entry name" value="Type_1_exporter"/>
</dbReference>
<dbReference type="GO" id="GO:0005886">
    <property type="term" value="C:plasma membrane"/>
    <property type="evidence" value="ECO:0007669"/>
    <property type="project" value="UniProtKB-SubCell"/>
</dbReference>
<gene>
    <name evidence="11" type="ORF">IAB51_08465</name>
</gene>
<reference evidence="11" key="2">
    <citation type="journal article" date="2021" name="PeerJ">
        <title>Extensive microbial diversity within the chicken gut microbiome revealed by metagenomics and culture.</title>
        <authorList>
            <person name="Gilroy R."/>
            <person name="Ravi A."/>
            <person name="Getino M."/>
            <person name="Pursley I."/>
            <person name="Horton D.L."/>
            <person name="Alikhan N.F."/>
            <person name="Baker D."/>
            <person name="Gharbi K."/>
            <person name="Hall N."/>
            <person name="Watson M."/>
            <person name="Adriaenssens E.M."/>
            <person name="Foster-Nyarko E."/>
            <person name="Jarju S."/>
            <person name="Secka A."/>
            <person name="Antonio M."/>
            <person name="Oren A."/>
            <person name="Chaudhuri R.R."/>
            <person name="La Ragione R."/>
            <person name="Hildebrand F."/>
            <person name="Pallen M.J."/>
        </authorList>
    </citation>
    <scope>NUCLEOTIDE SEQUENCE</scope>
    <source>
        <strain evidence="11">CHK199-13235</strain>
    </source>
</reference>
<accession>A0A9D1FN17</accession>
<proteinExistence type="predicted"/>